<comment type="catalytic activity">
    <reaction evidence="1">
        <text>ATP + protein L-histidine = ADP + protein N-phospho-L-histidine.</text>
        <dbReference type="EC" id="2.7.13.3"/>
    </reaction>
</comment>
<evidence type="ECO:0000256" key="2">
    <source>
        <dbReference type="ARBA" id="ARBA00004370"/>
    </source>
</evidence>
<dbReference type="Gene3D" id="3.30.565.10">
    <property type="entry name" value="Histidine kinase-like ATPase, C-terminal domain"/>
    <property type="match status" value="1"/>
</dbReference>
<dbReference type="Pfam" id="PF00672">
    <property type="entry name" value="HAMP"/>
    <property type="match status" value="1"/>
</dbReference>
<dbReference type="InterPro" id="IPR004358">
    <property type="entry name" value="Sig_transdc_His_kin-like_C"/>
</dbReference>
<dbReference type="Gene3D" id="6.10.340.10">
    <property type="match status" value="1"/>
</dbReference>
<gene>
    <name evidence="14" type="ORF">POL58_09580</name>
</gene>
<feature type="transmembrane region" description="Helical" evidence="11">
    <location>
        <begin position="12"/>
        <end position="38"/>
    </location>
</feature>
<dbReference type="SMART" id="SM00388">
    <property type="entry name" value="HisKA"/>
    <property type="match status" value="1"/>
</dbReference>
<evidence type="ECO:0000256" key="9">
    <source>
        <dbReference type="ARBA" id="ARBA00023012"/>
    </source>
</evidence>
<keyword evidence="4" id="KW-0597">Phosphoprotein</keyword>
<evidence type="ECO:0000256" key="4">
    <source>
        <dbReference type="ARBA" id="ARBA00022553"/>
    </source>
</evidence>
<evidence type="ECO:0000256" key="6">
    <source>
        <dbReference type="ARBA" id="ARBA00022692"/>
    </source>
</evidence>
<evidence type="ECO:0000256" key="8">
    <source>
        <dbReference type="ARBA" id="ARBA00022989"/>
    </source>
</evidence>
<dbReference type="InterPro" id="IPR005467">
    <property type="entry name" value="His_kinase_dom"/>
</dbReference>
<dbReference type="PROSITE" id="PS50109">
    <property type="entry name" value="HIS_KIN"/>
    <property type="match status" value="1"/>
</dbReference>
<feature type="domain" description="Histidine kinase" evidence="12">
    <location>
        <begin position="147"/>
        <end position="363"/>
    </location>
</feature>
<keyword evidence="6 11" id="KW-0812">Transmembrane</keyword>
<dbReference type="Gene3D" id="1.10.287.130">
    <property type="match status" value="1"/>
</dbReference>
<dbReference type="SUPFAM" id="SSF55874">
    <property type="entry name" value="ATPase domain of HSP90 chaperone/DNA topoisomerase II/histidine kinase"/>
    <property type="match status" value="1"/>
</dbReference>
<protein>
    <recommendedName>
        <fullName evidence="3">histidine kinase</fullName>
        <ecNumber evidence="3">2.7.13.3</ecNumber>
    </recommendedName>
</protein>
<keyword evidence="10 11" id="KW-0472">Membrane</keyword>
<dbReference type="Pfam" id="PF02518">
    <property type="entry name" value="HATPase_c"/>
    <property type="match status" value="1"/>
</dbReference>
<evidence type="ECO:0000313" key="14">
    <source>
        <dbReference type="EMBL" id="MDC0667987.1"/>
    </source>
</evidence>
<dbReference type="InterPro" id="IPR003661">
    <property type="entry name" value="HisK_dim/P_dom"/>
</dbReference>
<evidence type="ECO:0000259" key="12">
    <source>
        <dbReference type="PROSITE" id="PS50109"/>
    </source>
</evidence>
<evidence type="ECO:0000256" key="10">
    <source>
        <dbReference type="ARBA" id="ARBA00023136"/>
    </source>
</evidence>
<dbReference type="SMART" id="SM00387">
    <property type="entry name" value="HATPase_c"/>
    <property type="match status" value="1"/>
</dbReference>
<dbReference type="EC" id="2.7.13.3" evidence="3"/>
<keyword evidence="14" id="KW-0067">ATP-binding</keyword>
<dbReference type="CDD" id="cd00075">
    <property type="entry name" value="HATPase"/>
    <property type="match status" value="1"/>
</dbReference>
<dbReference type="EMBL" id="JAQNDN010000003">
    <property type="protein sequence ID" value="MDC0667987.1"/>
    <property type="molecule type" value="Genomic_DNA"/>
</dbReference>
<keyword evidence="9" id="KW-0902">Two-component regulatory system</keyword>
<evidence type="ECO:0000256" key="7">
    <source>
        <dbReference type="ARBA" id="ARBA00022777"/>
    </source>
</evidence>
<sequence length="363" mass="38476">MKAPRAASFGNWLAWWIGISTALSLVVFAAAAAAIVYVDEQEEDEAAGLVEEDSLDEALGQVGLALAAAAPLGVTLAVAGAYWLARRAVVRVDAVIAAATRMSAEHLGERLPVSAAGDELDALAEALNGLFARLERGIALQRQFAADASHELRSPLAVLSSTLEVALRRPRSRDEWETVAKRALDEVRQMSRLVESLLMLTRAGVIVRRERTSVAQLSYAVAERWIPLAKAASVALQVCRVSHGAVMVERGLMEGALGNLVANAIAHSPSGGAVCLESRCTDDGVDIIISDEGPGVPSHERERIFDPFVRGTASAADRTRVRAGLGLGLAIVRRVIEGHGGRVRVERAASGGAAFIVHLPRVE</sequence>
<dbReference type="PANTHER" id="PTHR45436">
    <property type="entry name" value="SENSOR HISTIDINE KINASE YKOH"/>
    <property type="match status" value="1"/>
</dbReference>
<proteinExistence type="predicted"/>
<evidence type="ECO:0000259" key="13">
    <source>
        <dbReference type="PROSITE" id="PS50885"/>
    </source>
</evidence>
<organism evidence="14 15">
    <name type="scientific">Nannocystis radixulma</name>
    <dbReference type="NCBI Taxonomy" id="2995305"/>
    <lineage>
        <taxon>Bacteria</taxon>
        <taxon>Pseudomonadati</taxon>
        <taxon>Myxococcota</taxon>
        <taxon>Polyangia</taxon>
        <taxon>Nannocystales</taxon>
        <taxon>Nannocystaceae</taxon>
        <taxon>Nannocystis</taxon>
    </lineage>
</organism>
<dbReference type="PROSITE" id="PS50885">
    <property type="entry name" value="HAMP"/>
    <property type="match status" value="1"/>
</dbReference>
<evidence type="ECO:0000256" key="5">
    <source>
        <dbReference type="ARBA" id="ARBA00022679"/>
    </source>
</evidence>
<evidence type="ECO:0000313" key="15">
    <source>
        <dbReference type="Proteomes" id="UP001217838"/>
    </source>
</evidence>
<keyword evidence="5" id="KW-0808">Transferase</keyword>
<dbReference type="InterPro" id="IPR036890">
    <property type="entry name" value="HATPase_C_sf"/>
</dbReference>
<dbReference type="Pfam" id="PF00512">
    <property type="entry name" value="HisKA"/>
    <property type="match status" value="1"/>
</dbReference>
<dbReference type="InterPro" id="IPR036097">
    <property type="entry name" value="HisK_dim/P_sf"/>
</dbReference>
<accession>A0ABT5B4E6</accession>
<keyword evidence="7" id="KW-0418">Kinase</keyword>
<dbReference type="CDD" id="cd06225">
    <property type="entry name" value="HAMP"/>
    <property type="match status" value="1"/>
</dbReference>
<dbReference type="Proteomes" id="UP001217838">
    <property type="component" value="Unassembled WGS sequence"/>
</dbReference>
<dbReference type="PRINTS" id="PR00344">
    <property type="entry name" value="BCTRLSENSOR"/>
</dbReference>
<name>A0ABT5B4E6_9BACT</name>
<dbReference type="CDD" id="cd00082">
    <property type="entry name" value="HisKA"/>
    <property type="match status" value="1"/>
</dbReference>
<dbReference type="GO" id="GO:0005524">
    <property type="term" value="F:ATP binding"/>
    <property type="evidence" value="ECO:0007669"/>
    <property type="project" value="UniProtKB-KW"/>
</dbReference>
<dbReference type="InterPro" id="IPR003660">
    <property type="entry name" value="HAMP_dom"/>
</dbReference>
<dbReference type="PANTHER" id="PTHR45436:SF5">
    <property type="entry name" value="SENSOR HISTIDINE KINASE TRCS"/>
    <property type="match status" value="1"/>
</dbReference>
<evidence type="ECO:0000256" key="3">
    <source>
        <dbReference type="ARBA" id="ARBA00012438"/>
    </source>
</evidence>
<dbReference type="RefSeq" id="WP_271996640.1">
    <property type="nucleotide sequence ID" value="NZ_JAQNDN010000003.1"/>
</dbReference>
<keyword evidence="15" id="KW-1185">Reference proteome</keyword>
<feature type="transmembrane region" description="Helical" evidence="11">
    <location>
        <begin position="58"/>
        <end position="84"/>
    </location>
</feature>
<dbReference type="SUPFAM" id="SSF47384">
    <property type="entry name" value="Homodimeric domain of signal transducing histidine kinase"/>
    <property type="match status" value="1"/>
</dbReference>
<comment type="caution">
    <text evidence="14">The sequence shown here is derived from an EMBL/GenBank/DDBJ whole genome shotgun (WGS) entry which is preliminary data.</text>
</comment>
<evidence type="ECO:0000256" key="1">
    <source>
        <dbReference type="ARBA" id="ARBA00000085"/>
    </source>
</evidence>
<comment type="subcellular location">
    <subcellularLocation>
        <location evidence="2">Membrane</location>
    </subcellularLocation>
</comment>
<feature type="domain" description="HAMP" evidence="13">
    <location>
        <begin position="86"/>
        <end position="139"/>
    </location>
</feature>
<dbReference type="InterPro" id="IPR003594">
    <property type="entry name" value="HATPase_dom"/>
</dbReference>
<dbReference type="InterPro" id="IPR050428">
    <property type="entry name" value="TCS_sensor_his_kinase"/>
</dbReference>
<keyword evidence="14" id="KW-0547">Nucleotide-binding</keyword>
<evidence type="ECO:0000256" key="11">
    <source>
        <dbReference type="SAM" id="Phobius"/>
    </source>
</evidence>
<reference evidence="14 15" key="1">
    <citation type="submission" date="2022-11" db="EMBL/GenBank/DDBJ databases">
        <title>Minimal conservation of predation-associated metabolite biosynthetic gene clusters underscores biosynthetic potential of Myxococcota including descriptions for ten novel species: Archangium lansinium sp. nov., Myxococcus landrumus sp. nov., Nannocystis bai.</title>
        <authorList>
            <person name="Ahearne A."/>
            <person name="Stevens C."/>
            <person name="Dowd S."/>
        </authorList>
    </citation>
    <scope>NUCLEOTIDE SEQUENCE [LARGE SCALE GENOMIC DNA]</scope>
    <source>
        <strain evidence="14 15">NCELM</strain>
    </source>
</reference>
<keyword evidence="8 11" id="KW-1133">Transmembrane helix</keyword>
<dbReference type="SMART" id="SM00304">
    <property type="entry name" value="HAMP"/>
    <property type="match status" value="1"/>
</dbReference>